<comment type="caution">
    <text evidence="2">The sequence shown here is derived from an EMBL/GenBank/DDBJ whole genome shotgun (WGS) entry which is preliminary data.</text>
</comment>
<feature type="region of interest" description="Disordered" evidence="1">
    <location>
        <begin position="434"/>
        <end position="454"/>
    </location>
</feature>
<feature type="compositionally biased region" description="Basic and acidic residues" evidence="1">
    <location>
        <begin position="357"/>
        <end position="370"/>
    </location>
</feature>
<dbReference type="Proteomes" id="UP000004348">
    <property type="component" value="Chromosome"/>
</dbReference>
<name>F3KKI3_9ARCH</name>
<proteinExistence type="predicted"/>
<dbReference type="AlphaFoldDB" id="F3KKI3"/>
<dbReference type="HOGENOM" id="CLU_426779_0_0_2"/>
<feature type="compositionally biased region" description="Low complexity" evidence="1">
    <location>
        <begin position="578"/>
        <end position="588"/>
    </location>
</feature>
<feature type="region of interest" description="Disordered" evidence="1">
    <location>
        <begin position="578"/>
        <end position="605"/>
    </location>
</feature>
<accession>F3KKI3</accession>
<protein>
    <submittedName>
        <fullName evidence="2">Uncharacterized protein</fullName>
    </submittedName>
</protein>
<organism evidence="2">
    <name type="scientific">Candidatus Nitrosarchaeum limnium SFB1</name>
    <dbReference type="NCBI Taxonomy" id="886738"/>
    <lineage>
        <taxon>Archaea</taxon>
        <taxon>Nitrososphaerota</taxon>
        <taxon>Nitrososphaeria</taxon>
        <taxon>Nitrosopumilales</taxon>
        <taxon>Nitrosopumilaceae</taxon>
        <taxon>Nitrosarchaeum</taxon>
    </lineage>
</organism>
<feature type="region of interest" description="Disordered" evidence="1">
    <location>
        <begin position="397"/>
        <end position="418"/>
    </location>
</feature>
<feature type="compositionally biased region" description="Low complexity" evidence="1">
    <location>
        <begin position="400"/>
        <end position="410"/>
    </location>
</feature>
<reference evidence="2" key="1">
    <citation type="journal article" date="2011" name="PLoS ONE">
        <title>Genome of a low-salinity ammonia-oxidizing archaeon determined by single-cell and metagenomic analysis.</title>
        <authorList>
            <person name="Blainey P.C."/>
            <person name="Mosier A.C."/>
            <person name="Potanina A."/>
            <person name="Francis C.A."/>
            <person name="Quake S.R."/>
        </authorList>
    </citation>
    <scope>NUCLEOTIDE SEQUENCE [LARGE SCALE GENOMIC DNA]</scope>
    <source>
        <strain evidence="2">SFB1</strain>
    </source>
</reference>
<gene>
    <name evidence="2" type="ORF">Nlim_1001</name>
</gene>
<dbReference type="EMBL" id="AEGP01000036">
    <property type="protein sequence ID" value="EGG42132.1"/>
    <property type="molecule type" value="Genomic_DNA"/>
</dbReference>
<sequence length="641" mass="73583">MLITNFVSPTQHVLGESVPDWIKTNSKWWADGQISDKEFASGIGYLITKKIISVEKYSTDNDSELSISDDISIPSWIKTNSKWWADGQISDKEFLSGIEFMVDKNIIQLKSPNVSSVLNEQQWKLFVKKYPENKYVPKNFQKINEKTIVEHIKQIYDYSSARKAIQNQDLLSLKQKQLFYDEKIDDINQRIQLLEFASKHSNDKEKTQNYSKQSAYYKLQIKELEKQKNSPKIDQSNDDDKENKEFICAVTYSWEVNCVNLDTLLELSVMGHWVDGIWITDVFHEVLIFQLFDDFDLANQNIKDTQINTRIICPNDKSIFVSYNIEKGSQYSDQQMDTMVAICMEDVFTSDSSEPPKPFEDGRIFTDPKPKRNPNFSDATNNARNLIIKGLSQECRAPGDNISESSSNSGNDKKKDSFKTSVGKVYDKIVKAVGGKAGQGPDTETKGSAGAPRGFVPPDFPTSCEMNKQNAKKFLDDCDKNNLWEKSGSQCNDLVRKLNHCPDPRVMTIDPEKGDNTCNRNMGSVQTEELRQWCEEHVNGVMSGMLDEGYYDCQNLEMYQRYLDLSFDMCRNPYTQTTEEQCTSQEPENIWPDNLDPSPLPRPVSDNSFVGTTVDTNGVLHYNSRSYNYFEMLYNFENERN</sequence>
<evidence type="ECO:0000313" key="2">
    <source>
        <dbReference type="EMBL" id="EGG42132.1"/>
    </source>
</evidence>
<feature type="region of interest" description="Disordered" evidence="1">
    <location>
        <begin position="349"/>
        <end position="380"/>
    </location>
</feature>
<evidence type="ECO:0000256" key="1">
    <source>
        <dbReference type="SAM" id="MobiDB-lite"/>
    </source>
</evidence>